<keyword evidence="1" id="KW-0175">Coiled coil</keyword>
<organism evidence="2">
    <name type="scientific">marine sediment metagenome</name>
    <dbReference type="NCBI Taxonomy" id="412755"/>
    <lineage>
        <taxon>unclassified sequences</taxon>
        <taxon>metagenomes</taxon>
        <taxon>ecological metagenomes</taxon>
    </lineage>
</organism>
<feature type="non-terminal residue" evidence="2">
    <location>
        <position position="77"/>
    </location>
</feature>
<evidence type="ECO:0000313" key="2">
    <source>
        <dbReference type="EMBL" id="GAG08651.1"/>
    </source>
</evidence>
<reference evidence="2" key="1">
    <citation type="journal article" date="2014" name="Front. Microbiol.">
        <title>High frequency of phylogenetically diverse reductive dehalogenase-homologous genes in deep subseafloor sedimentary metagenomes.</title>
        <authorList>
            <person name="Kawai M."/>
            <person name="Futagami T."/>
            <person name="Toyoda A."/>
            <person name="Takaki Y."/>
            <person name="Nishi S."/>
            <person name="Hori S."/>
            <person name="Arai W."/>
            <person name="Tsubouchi T."/>
            <person name="Morono Y."/>
            <person name="Uchiyama I."/>
            <person name="Ito T."/>
            <person name="Fujiyama A."/>
            <person name="Inagaki F."/>
            <person name="Takami H."/>
        </authorList>
    </citation>
    <scope>NUCLEOTIDE SEQUENCE</scope>
    <source>
        <strain evidence="2">Expedition CK06-06</strain>
    </source>
</reference>
<accession>X0W7L9</accession>
<sequence length="77" mass="8982">MIKIKSGLEMRHFAAAVIFIFLSVSAISVFAEEPRTKKGFTCNLKRLIDEAKETVKKIDDELEKEEIEKRNRQREVK</sequence>
<gene>
    <name evidence="2" type="ORF">S01H1_42676</name>
</gene>
<comment type="caution">
    <text evidence="2">The sequence shown here is derived from an EMBL/GenBank/DDBJ whole genome shotgun (WGS) entry which is preliminary data.</text>
</comment>
<evidence type="ECO:0000256" key="1">
    <source>
        <dbReference type="SAM" id="Coils"/>
    </source>
</evidence>
<feature type="coiled-coil region" evidence="1">
    <location>
        <begin position="44"/>
        <end position="75"/>
    </location>
</feature>
<name>X0W7L9_9ZZZZ</name>
<protein>
    <submittedName>
        <fullName evidence="2">Uncharacterized protein</fullName>
    </submittedName>
</protein>
<dbReference type="AlphaFoldDB" id="X0W7L9"/>
<dbReference type="EMBL" id="BARS01027149">
    <property type="protein sequence ID" value="GAG08651.1"/>
    <property type="molecule type" value="Genomic_DNA"/>
</dbReference>
<proteinExistence type="predicted"/>